<dbReference type="Proteomes" id="UP001595528">
    <property type="component" value="Unassembled WGS sequence"/>
</dbReference>
<evidence type="ECO:0000313" key="2">
    <source>
        <dbReference type="Proteomes" id="UP001595528"/>
    </source>
</evidence>
<sequence length="471" mass="49647">MTGLSPLGFERKRLPEIKADIEARLRDAFGQDIDLRPESVFGQLVGTLVLPIAELWEEAENVYLSQDPDFAEGFSLDAVAVLTGTTRLPATPTTVVAAVLGDFATAIPAGSEAQNSATGATYLLQTGVAIGTQNLLRMVITVGEVANSTAYDVVIEGNSYDITSGGAATASTILGDLRDALEYAEAVTAELDGETLIITAEDGETAFTGTVSANLTVAEYWSRSLWEAQEPGEQILPVGALDTVQTPLAGWGGVENLVPGLTGSDIESDQALRLRRRRSVAFPATGVIDAIYARLAQLVGVVDVVVLENTGTTTDSNGLPPQHIWAVVLGGDDDEIAETIFAIRAAGIGMQGDTVVPVTSLSGQAYDVRFDRPDPVDIWISIELEKNGNYPLDGDDAIKAAILAYFDSDIGIGDDLRYSRLYTPINSVPGHEVTDLRIGTAPAPSGTESIAIAIDEIARTDVANIVITEAA</sequence>
<evidence type="ECO:0000313" key="1">
    <source>
        <dbReference type="EMBL" id="MFC3227323.1"/>
    </source>
</evidence>
<accession>A0ABV7KY45</accession>
<comment type="caution">
    <text evidence="1">The sequence shown here is derived from an EMBL/GenBank/DDBJ whole genome shotgun (WGS) entry which is preliminary data.</text>
</comment>
<name>A0ABV7KY45_9PROT</name>
<keyword evidence="2" id="KW-1185">Reference proteome</keyword>
<dbReference type="EMBL" id="JBHRTR010000022">
    <property type="protein sequence ID" value="MFC3227323.1"/>
    <property type="molecule type" value="Genomic_DNA"/>
</dbReference>
<gene>
    <name evidence="1" type="ORF">ACFOGJ_08790</name>
</gene>
<organism evidence="1 2">
    <name type="scientific">Marinibaculum pumilum</name>
    <dbReference type="NCBI Taxonomy" id="1766165"/>
    <lineage>
        <taxon>Bacteria</taxon>
        <taxon>Pseudomonadati</taxon>
        <taxon>Pseudomonadota</taxon>
        <taxon>Alphaproteobacteria</taxon>
        <taxon>Rhodospirillales</taxon>
        <taxon>Rhodospirillaceae</taxon>
        <taxon>Marinibaculum</taxon>
    </lineage>
</organism>
<protein>
    <submittedName>
        <fullName evidence="1">Baseplate J/gp47 family protein</fullName>
    </submittedName>
</protein>
<reference evidence="2" key="1">
    <citation type="journal article" date="2019" name="Int. J. Syst. Evol. Microbiol.">
        <title>The Global Catalogue of Microorganisms (GCM) 10K type strain sequencing project: providing services to taxonomists for standard genome sequencing and annotation.</title>
        <authorList>
            <consortium name="The Broad Institute Genomics Platform"/>
            <consortium name="The Broad Institute Genome Sequencing Center for Infectious Disease"/>
            <person name="Wu L."/>
            <person name="Ma J."/>
        </authorList>
    </citation>
    <scope>NUCLEOTIDE SEQUENCE [LARGE SCALE GENOMIC DNA]</scope>
    <source>
        <strain evidence="2">KCTC 42964</strain>
    </source>
</reference>
<proteinExistence type="predicted"/>
<dbReference type="RefSeq" id="WP_379899489.1">
    <property type="nucleotide sequence ID" value="NZ_JBHRTR010000022.1"/>
</dbReference>